<dbReference type="InterPro" id="IPR008183">
    <property type="entry name" value="Aldose_1/G6P_1-epimerase"/>
</dbReference>
<dbReference type="OrthoDB" id="9796517at2"/>
<organism evidence="2 3">
    <name type="scientific">Rhodovastum atsumiense</name>
    <dbReference type="NCBI Taxonomy" id="504468"/>
    <lineage>
        <taxon>Bacteria</taxon>
        <taxon>Pseudomonadati</taxon>
        <taxon>Pseudomonadota</taxon>
        <taxon>Alphaproteobacteria</taxon>
        <taxon>Acetobacterales</taxon>
        <taxon>Acetobacteraceae</taxon>
        <taxon>Rhodovastum</taxon>
    </lineage>
</organism>
<dbReference type="GO" id="GO:0005975">
    <property type="term" value="P:carbohydrate metabolic process"/>
    <property type="evidence" value="ECO:0007669"/>
    <property type="project" value="InterPro"/>
</dbReference>
<dbReference type="CDD" id="cd09021">
    <property type="entry name" value="Aldose_epim_Ec_YphB"/>
    <property type="match status" value="1"/>
</dbReference>
<reference evidence="2 3" key="1">
    <citation type="submission" date="2019-09" db="EMBL/GenBank/DDBJ databases">
        <title>Genome sequence of Rhodovastum atsumiense, a diverse member of the Acetobacteraceae family of non-sulfur purple photosynthetic bacteria.</title>
        <authorList>
            <person name="Meyer T."/>
            <person name="Kyndt J."/>
        </authorList>
    </citation>
    <scope>NUCLEOTIDE SEQUENCE [LARGE SCALE GENOMIC DNA]</scope>
    <source>
        <strain evidence="2 3">DSM 21279</strain>
    </source>
</reference>
<dbReference type="EMBL" id="VWPK01000082">
    <property type="protein sequence ID" value="KAA5608451.1"/>
    <property type="molecule type" value="Genomic_DNA"/>
</dbReference>
<evidence type="ECO:0000313" key="3">
    <source>
        <dbReference type="Proteomes" id="UP000325255"/>
    </source>
</evidence>
<feature type="compositionally biased region" description="Basic residues" evidence="1">
    <location>
        <begin position="1"/>
        <end position="11"/>
    </location>
</feature>
<name>A0A5M6IJL4_9PROT</name>
<accession>A0A5M6IJL4</accession>
<comment type="caution">
    <text evidence="2">The sequence shown here is derived from an EMBL/GenBank/DDBJ whole genome shotgun (WGS) entry which is preliminary data.</text>
</comment>
<dbReference type="GO" id="GO:0030246">
    <property type="term" value="F:carbohydrate binding"/>
    <property type="evidence" value="ECO:0007669"/>
    <property type="project" value="InterPro"/>
</dbReference>
<keyword evidence="3" id="KW-1185">Reference proteome</keyword>
<dbReference type="SUPFAM" id="SSF74650">
    <property type="entry name" value="Galactose mutarotase-like"/>
    <property type="match status" value="1"/>
</dbReference>
<feature type="region of interest" description="Disordered" evidence="1">
    <location>
        <begin position="1"/>
        <end position="47"/>
    </location>
</feature>
<dbReference type="AlphaFoldDB" id="A0A5M6IJL4"/>
<dbReference type="Gene3D" id="2.70.98.10">
    <property type="match status" value="1"/>
</dbReference>
<proteinExistence type="predicted"/>
<protein>
    <submittedName>
        <fullName evidence="2">Aldose 1-epimerase</fullName>
    </submittedName>
</protein>
<evidence type="ECO:0000313" key="2">
    <source>
        <dbReference type="EMBL" id="KAA5608451.1"/>
    </source>
</evidence>
<evidence type="ECO:0000256" key="1">
    <source>
        <dbReference type="SAM" id="MobiDB-lite"/>
    </source>
</evidence>
<gene>
    <name evidence="2" type="ORF">F1189_29040</name>
</gene>
<dbReference type="Pfam" id="PF01263">
    <property type="entry name" value="Aldose_epim"/>
    <property type="match status" value="1"/>
</dbReference>
<dbReference type="Proteomes" id="UP000325255">
    <property type="component" value="Unassembled WGS sequence"/>
</dbReference>
<sequence>MVSPCLHRRAPGRASVRPGRDAGPLPQGPGRGHVPPSFRPGRGTGGRAYAAPGARPMTELLEIAAGDCTLTLAPEIGGAIASWTRGDVSILRPVQEDALAQKNARGLGCFPLFPFSGRVAGRRFPWRGMTHELPALLDGAAIHGAGWKEPWRVADADPDDAILVLDHIPGPLWPFSFRAEQNFELQPDRLICDMEITNTHTHAAPVAFGLHPYFPRTPGCTLQFQAGGVWRKRPGEAVPGERTAVPAEWDHSTARAPVEGIDDCFVDWTRPVRLTWPEAKLALTITADPVFRHLVVYVPPGRDYFCVEPVSNMNDGLNRLDGKDHGFTVLESGDTLRGRVTFTLETL</sequence>
<dbReference type="GO" id="GO:0016853">
    <property type="term" value="F:isomerase activity"/>
    <property type="evidence" value="ECO:0007669"/>
    <property type="project" value="InterPro"/>
</dbReference>
<dbReference type="InterPro" id="IPR011013">
    <property type="entry name" value="Gal_mutarotase_sf_dom"/>
</dbReference>
<dbReference type="InterPro" id="IPR014718">
    <property type="entry name" value="GH-type_carb-bd"/>
</dbReference>